<accession>A0A4U2MD70</accession>
<evidence type="ECO:0000256" key="2">
    <source>
        <dbReference type="SAM" id="MobiDB-lite"/>
    </source>
</evidence>
<dbReference type="AlphaFoldDB" id="A0A4U2MD70"/>
<protein>
    <submittedName>
        <fullName evidence="3">Transposase</fullName>
    </submittedName>
</protein>
<dbReference type="EMBL" id="SZON01000088">
    <property type="protein sequence ID" value="TKI98665.1"/>
    <property type="molecule type" value="Genomic_DNA"/>
</dbReference>
<keyword evidence="1" id="KW-0175">Coiled coil</keyword>
<feature type="coiled-coil region" evidence="1">
    <location>
        <begin position="95"/>
        <end position="122"/>
    </location>
</feature>
<evidence type="ECO:0000256" key="1">
    <source>
        <dbReference type="SAM" id="Coils"/>
    </source>
</evidence>
<evidence type="ECO:0000313" key="6">
    <source>
        <dbReference type="Proteomes" id="UP000306037"/>
    </source>
</evidence>
<dbReference type="Pfam" id="PF19776">
    <property type="entry name" value="DUF6262"/>
    <property type="match status" value="1"/>
</dbReference>
<proteinExistence type="predicted"/>
<gene>
    <name evidence="3" type="ORF">FC694_29495</name>
    <name evidence="4" type="ORF">FC699_03775</name>
</gene>
<dbReference type="Proteomes" id="UP000305222">
    <property type="component" value="Unassembled WGS sequence"/>
</dbReference>
<evidence type="ECO:0000313" key="3">
    <source>
        <dbReference type="EMBL" id="TKH08364.1"/>
    </source>
</evidence>
<evidence type="ECO:0000313" key="4">
    <source>
        <dbReference type="EMBL" id="TKI98665.1"/>
    </source>
</evidence>
<evidence type="ECO:0000313" key="5">
    <source>
        <dbReference type="Proteomes" id="UP000305222"/>
    </source>
</evidence>
<sequence length="128" mass="15066">MPSNHKRNTEGLWQHAARKKEQSVKRVDEAIRQLIKDKQHITFNSVAQVSGVAKSYLYSNQDIRSRIETLRKQQEGVSPKQVKQEMTDSRKDVLLAVKNQRIQELEDENNRLKRELQRLRGQLYKEGL</sequence>
<comment type="caution">
    <text evidence="3">The sequence shown here is derived from an EMBL/GenBank/DDBJ whole genome shotgun (WGS) entry which is preliminary data.</text>
</comment>
<dbReference type="Proteomes" id="UP000306037">
    <property type="component" value="Unassembled WGS sequence"/>
</dbReference>
<feature type="region of interest" description="Disordered" evidence="2">
    <location>
        <begin position="1"/>
        <end position="22"/>
    </location>
</feature>
<reference evidence="5 6" key="1">
    <citation type="journal article" date="2019" name="Environ. Microbiol.">
        <title>An active ?-lactamase is a part of an orchestrated cell wall stress resistance network of Bacillus subtilis and related rhizosphere species.</title>
        <authorList>
            <person name="Bucher T."/>
            <person name="Keren-Paz A."/>
            <person name="Hausser J."/>
            <person name="Olender T."/>
            <person name="Cytryn E."/>
            <person name="Kolodkin-Gal I."/>
        </authorList>
    </citation>
    <scope>NUCLEOTIDE SEQUENCE [LARGE SCALE GENOMIC DNA]</scope>
    <source>
        <strain evidence="4 5">I5</strain>
        <strain evidence="3 6">I71</strain>
    </source>
</reference>
<name>A0A4U2MD70_9BACI</name>
<dbReference type="InterPro" id="IPR046229">
    <property type="entry name" value="TnpC-like"/>
</dbReference>
<dbReference type="EMBL" id="SZOM01000472">
    <property type="protein sequence ID" value="TKH08364.1"/>
    <property type="molecule type" value="Genomic_DNA"/>
</dbReference>
<organism evidence="3 6">
    <name type="scientific">Bacillus wiedmannii</name>
    <dbReference type="NCBI Taxonomy" id="1890302"/>
    <lineage>
        <taxon>Bacteria</taxon>
        <taxon>Bacillati</taxon>
        <taxon>Bacillota</taxon>
        <taxon>Bacilli</taxon>
        <taxon>Bacillales</taxon>
        <taxon>Bacillaceae</taxon>
        <taxon>Bacillus</taxon>
        <taxon>Bacillus cereus group</taxon>
    </lineage>
</organism>
<dbReference type="RefSeq" id="WP_137053948.1">
    <property type="nucleotide sequence ID" value="NZ_SZOM01000472.1"/>
</dbReference>